<protein>
    <submittedName>
        <fullName evidence="4">Aminopeptidase YwaD</fullName>
    </submittedName>
</protein>
<dbReference type="InterPro" id="IPR003137">
    <property type="entry name" value="PA_domain"/>
</dbReference>
<keyword evidence="5" id="KW-1185">Reference proteome</keyword>
<dbReference type="PANTHER" id="PTHR12147">
    <property type="entry name" value="METALLOPEPTIDASE M28 FAMILY MEMBER"/>
    <property type="match status" value="1"/>
</dbReference>
<dbReference type="STRING" id="1173111.SAMN05444955_103237"/>
<evidence type="ECO:0000259" key="3">
    <source>
        <dbReference type="Pfam" id="PF04389"/>
    </source>
</evidence>
<reference evidence="4 5" key="1">
    <citation type="submission" date="2016-10" db="EMBL/GenBank/DDBJ databases">
        <authorList>
            <person name="de Groot N.N."/>
        </authorList>
    </citation>
    <scope>NUCLEOTIDE SEQUENCE [LARGE SCALE GENOMIC DNA]</scope>
    <source>
        <strain evidence="4 5">DSM 46701</strain>
    </source>
</reference>
<feature type="domain" description="Peptidase M28" evidence="3">
    <location>
        <begin position="229"/>
        <end position="413"/>
    </location>
</feature>
<name>A0A1H8CE26_9BACL</name>
<dbReference type="Pfam" id="PF02225">
    <property type="entry name" value="PA"/>
    <property type="match status" value="1"/>
</dbReference>
<dbReference type="InterPro" id="IPR045175">
    <property type="entry name" value="M28_fam"/>
</dbReference>
<feature type="domain" description="PA" evidence="2">
    <location>
        <begin position="122"/>
        <end position="199"/>
    </location>
</feature>
<dbReference type="OrthoDB" id="9762302at2"/>
<dbReference type="GO" id="GO:0006508">
    <property type="term" value="P:proteolysis"/>
    <property type="evidence" value="ECO:0007669"/>
    <property type="project" value="InterPro"/>
</dbReference>
<dbReference type="GO" id="GO:0008235">
    <property type="term" value="F:metalloexopeptidase activity"/>
    <property type="evidence" value="ECO:0007669"/>
    <property type="project" value="InterPro"/>
</dbReference>
<dbReference type="SUPFAM" id="SSF52025">
    <property type="entry name" value="PA domain"/>
    <property type="match status" value="1"/>
</dbReference>
<organism evidence="4 5">
    <name type="scientific">Lihuaxuella thermophila</name>
    <dbReference type="NCBI Taxonomy" id="1173111"/>
    <lineage>
        <taxon>Bacteria</taxon>
        <taxon>Bacillati</taxon>
        <taxon>Bacillota</taxon>
        <taxon>Bacilli</taxon>
        <taxon>Bacillales</taxon>
        <taxon>Thermoactinomycetaceae</taxon>
        <taxon>Lihuaxuella</taxon>
    </lineage>
</organism>
<keyword evidence="4" id="KW-0031">Aminopeptidase</keyword>
<evidence type="ECO:0000313" key="4">
    <source>
        <dbReference type="EMBL" id="SEM93260.1"/>
    </source>
</evidence>
<dbReference type="PANTHER" id="PTHR12147:SF26">
    <property type="entry name" value="PEPTIDASE M28 DOMAIN-CONTAINING PROTEIN"/>
    <property type="match status" value="1"/>
</dbReference>
<feature type="signal peptide" evidence="1">
    <location>
        <begin position="1"/>
        <end position="25"/>
    </location>
</feature>
<dbReference type="Pfam" id="PF04389">
    <property type="entry name" value="Peptidase_M28"/>
    <property type="match status" value="1"/>
</dbReference>
<evidence type="ECO:0000313" key="5">
    <source>
        <dbReference type="Proteomes" id="UP000199695"/>
    </source>
</evidence>
<sequence length="452" mass="48761">MKRKLLLASLSLVLPASLLFTTAFAKPAVQPKVSAERIYADIARLAYKDDARVAGTEGEHQAAAFIAKKFRKMGLEVQIQKFPFTAFINRGASLKVNQPEAKELGTHAFEYSASTPDAGITQEIVDAGLGGPDDFSRIDAKGKIALIKRGGYTFYEKTENAAKAGAVGVLIYNNVSGTINGTLGQPSSIPALALSDVDGVYLKGLLDQGSQVVVTMKADTEIRQSYSQNVIATLKADQKASNPKTIVLGAHYDGVDTPAANDNASGTATMLEVARILSKKKWDHQIRFIAFGAEEAGLVGSEKYVESLTQEQKAEIAGMINMDMVGVGDTLYIMTAADGDQSYLVDAAEQKAEEMGIAHARSWSNRSDHVPFANAGIPVAFLHYAEDPNYHTDQDTLDKIQKEDLYNAGTLAAGLLADLADEPKPRMKQGKKVSGMDEFHALKHRHQALLTR</sequence>
<dbReference type="EMBL" id="FOCQ01000003">
    <property type="protein sequence ID" value="SEM93260.1"/>
    <property type="molecule type" value="Genomic_DNA"/>
</dbReference>
<keyword evidence="4" id="KW-0645">Protease</keyword>
<accession>A0A1H8CE26</accession>
<dbReference type="SUPFAM" id="SSF53187">
    <property type="entry name" value="Zn-dependent exopeptidases"/>
    <property type="match status" value="1"/>
</dbReference>
<dbReference type="GO" id="GO:0004177">
    <property type="term" value="F:aminopeptidase activity"/>
    <property type="evidence" value="ECO:0007669"/>
    <property type="project" value="UniProtKB-KW"/>
</dbReference>
<dbReference type="Proteomes" id="UP000199695">
    <property type="component" value="Unassembled WGS sequence"/>
</dbReference>
<feature type="chain" id="PRO_5011497316" evidence="1">
    <location>
        <begin position="26"/>
        <end position="452"/>
    </location>
</feature>
<dbReference type="AlphaFoldDB" id="A0A1H8CE26"/>
<dbReference type="Gene3D" id="3.40.630.10">
    <property type="entry name" value="Zn peptidases"/>
    <property type="match status" value="1"/>
</dbReference>
<keyword evidence="1" id="KW-0732">Signal</keyword>
<evidence type="ECO:0000259" key="2">
    <source>
        <dbReference type="Pfam" id="PF02225"/>
    </source>
</evidence>
<evidence type="ECO:0000256" key="1">
    <source>
        <dbReference type="SAM" id="SignalP"/>
    </source>
</evidence>
<dbReference type="RefSeq" id="WP_089965848.1">
    <property type="nucleotide sequence ID" value="NZ_FOCQ01000003.1"/>
</dbReference>
<dbReference type="InterPro" id="IPR046450">
    <property type="entry name" value="PA_dom_sf"/>
</dbReference>
<keyword evidence="4" id="KW-0378">Hydrolase</keyword>
<proteinExistence type="predicted"/>
<dbReference type="InterPro" id="IPR007484">
    <property type="entry name" value="Peptidase_M28"/>
</dbReference>
<gene>
    <name evidence="4" type="ORF">SAMN05444955_103237</name>
</gene>
<dbReference type="CDD" id="cd02133">
    <property type="entry name" value="PA_C5a_like"/>
    <property type="match status" value="1"/>
</dbReference>
<dbReference type="Gene3D" id="3.50.30.30">
    <property type="match status" value="1"/>
</dbReference>